<evidence type="ECO:0000256" key="7">
    <source>
        <dbReference type="ARBA" id="ARBA00023065"/>
    </source>
</evidence>
<keyword evidence="13" id="KW-0732">Signal</keyword>
<proteinExistence type="inferred from homology"/>
<accession>A0A1E7Z8Y8</accession>
<keyword evidence="9 11" id="KW-0472">Membrane</keyword>
<evidence type="ECO:0000256" key="6">
    <source>
        <dbReference type="ARBA" id="ARBA00023004"/>
    </source>
</evidence>
<comment type="similarity">
    <text evidence="11 12">Belongs to the TonB-dependent receptor family.</text>
</comment>
<dbReference type="InterPro" id="IPR036942">
    <property type="entry name" value="Beta-barrel_TonB_sf"/>
</dbReference>
<dbReference type="STRING" id="1656094.BFC18_15540"/>
<evidence type="ECO:0000256" key="5">
    <source>
        <dbReference type="ARBA" id="ARBA00022692"/>
    </source>
</evidence>
<evidence type="ECO:0008006" key="18">
    <source>
        <dbReference type="Google" id="ProtNLM"/>
    </source>
</evidence>
<dbReference type="InterPro" id="IPR000531">
    <property type="entry name" value="Beta-barrel_TonB"/>
</dbReference>
<dbReference type="PANTHER" id="PTHR32552">
    <property type="entry name" value="FERRICHROME IRON RECEPTOR-RELATED"/>
    <property type="match status" value="1"/>
</dbReference>
<dbReference type="GO" id="GO:0006826">
    <property type="term" value="P:iron ion transport"/>
    <property type="evidence" value="ECO:0007669"/>
    <property type="project" value="UniProtKB-KW"/>
</dbReference>
<evidence type="ECO:0000256" key="2">
    <source>
        <dbReference type="ARBA" id="ARBA00022448"/>
    </source>
</evidence>
<protein>
    <recommendedName>
        <fullName evidence="18">TonB-dependent receptor</fullName>
    </recommendedName>
</protein>
<dbReference type="RefSeq" id="WP_070126238.1">
    <property type="nucleotide sequence ID" value="NZ_MDHN01000032.1"/>
</dbReference>
<evidence type="ECO:0000313" key="17">
    <source>
        <dbReference type="Proteomes" id="UP000175691"/>
    </source>
</evidence>
<dbReference type="Proteomes" id="UP000175691">
    <property type="component" value="Unassembled WGS sequence"/>
</dbReference>
<evidence type="ECO:0000256" key="10">
    <source>
        <dbReference type="ARBA" id="ARBA00023237"/>
    </source>
</evidence>
<feature type="domain" description="TonB-dependent receptor plug" evidence="15">
    <location>
        <begin position="40"/>
        <end position="147"/>
    </location>
</feature>
<evidence type="ECO:0000256" key="9">
    <source>
        <dbReference type="ARBA" id="ARBA00023136"/>
    </source>
</evidence>
<dbReference type="Pfam" id="PF00593">
    <property type="entry name" value="TonB_dep_Rec_b-barrel"/>
    <property type="match status" value="1"/>
</dbReference>
<evidence type="ECO:0000256" key="8">
    <source>
        <dbReference type="ARBA" id="ARBA00023077"/>
    </source>
</evidence>
<evidence type="ECO:0000259" key="14">
    <source>
        <dbReference type="Pfam" id="PF00593"/>
    </source>
</evidence>
<dbReference type="PANTHER" id="PTHR32552:SF81">
    <property type="entry name" value="TONB-DEPENDENT OUTER MEMBRANE RECEPTOR"/>
    <property type="match status" value="1"/>
</dbReference>
<keyword evidence="2 11" id="KW-0813">Transport</keyword>
<dbReference type="GO" id="GO:0009279">
    <property type="term" value="C:cell outer membrane"/>
    <property type="evidence" value="ECO:0007669"/>
    <property type="project" value="UniProtKB-SubCell"/>
</dbReference>
<evidence type="ECO:0000256" key="12">
    <source>
        <dbReference type="RuleBase" id="RU003357"/>
    </source>
</evidence>
<feature type="domain" description="TonB-dependent receptor-like beta-barrel" evidence="14">
    <location>
        <begin position="280"/>
        <end position="697"/>
    </location>
</feature>
<evidence type="ECO:0000313" key="16">
    <source>
        <dbReference type="EMBL" id="OFC69990.1"/>
    </source>
</evidence>
<keyword evidence="17" id="KW-1185">Reference proteome</keyword>
<keyword evidence="5 11" id="KW-0812">Transmembrane</keyword>
<dbReference type="InterPro" id="IPR012910">
    <property type="entry name" value="Plug_dom"/>
</dbReference>
<evidence type="ECO:0000256" key="3">
    <source>
        <dbReference type="ARBA" id="ARBA00022452"/>
    </source>
</evidence>
<organism evidence="16 17">
    <name type="scientific">Alteromonas confluentis</name>
    <dbReference type="NCBI Taxonomy" id="1656094"/>
    <lineage>
        <taxon>Bacteria</taxon>
        <taxon>Pseudomonadati</taxon>
        <taxon>Pseudomonadota</taxon>
        <taxon>Gammaproteobacteria</taxon>
        <taxon>Alteromonadales</taxon>
        <taxon>Alteromonadaceae</taxon>
        <taxon>Alteromonas/Salinimonas group</taxon>
        <taxon>Alteromonas</taxon>
    </lineage>
</organism>
<evidence type="ECO:0000256" key="11">
    <source>
        <dbReference type="PROSITE-ProRule" id="PRU01360"/>
    </source>
</evidence>
<comment type="subcellular location">
    <subcellularLocation>
        <location evidence="1 11">Cell outer membrane</location>
        <topology evidence="1 11">Multi-pass membrane protein</topology>
    </subcellularLocation>
</comment>
<keyword evidence="6" id="KW-0408">Iron</keyword>
<comment type="caution">
    <text evidence="16">The sequence shown here is derived from an EMBL/GenBank/DDBJ whole genome shotgun (WGS) entry which is preliminary data.</text>
</comment>
<evidence type="ECO:0000256" key="1">
    <source>
        <dbReference type="ARBA" id="ARBA00004571"/>
    </source>
</evidence>
<name>A0A1E7Z8Y8_9ALTE</name>
<sequence>MKKSKIAFAMALMACGQSVSYAQQVFEEISVVAQKREQSVQDVGIAITALTGDQLEALGFDNAQQVTAMAPGVQTVQPNGEANYSVGIRGVTNSDFTTNVESPVALYVDEVYISQMSGAGFSLFDVERVEILRGPQGTLFGRNATGGLAHFITRKPTQDFDAYAKLTLGDYSQKKFEGAVGGGLTDELAARVSVNINKADGYVENRYTGNDLNNANDKTVRAQFLFTPTENFDALLNVRYSKQDIDTGFFENVSSIRAGELTPTEMNPILEYIDNDGDVYAGDYDDPGFNELETKGATATLNWQIDEDLKFVSITDFSTVERTYIEDSDASPVSFFNFFLTTDAEQFSQEFRLEGNVGDLLWVAGTYYLDLDINDSNGAISDPLIGGGGTSAVGSEGGLYNPYQSDLTSTSVFAQIEYPLADDLTLIAGLRVIRDEKDFDFSVMAMEFLNPSSEPGFADTDNMVLQATLGEYTASREDTEVAGRLQLNWTPTKDVLTYISYNRGVKGGGYNAPIFPLAPPNDYNDATLSFDPEHLDAYEIGVKTRLGDFGRLNAAAYYYDYNNYQVFNIIGLDTITINSPDASANGFEVEYQGQLAENWDVMLGAAYNDAEAELADGSTSRPVQSPEWNYNGLLRYTMELDAGYLAFQTDFVFRDDVKFALSDAETVQQDAYTLYNASVTYTSADDTWQLSAFVDNLGDEEYIVQAFDLSGMDVFGLTEQYYGKPRWWGVSFKYSWF</sequence>
<gene>
    <name evidence="16" type="ORF">BFC18_15540</name>
</gene>
<keyword evidence="8 12" id="KW-0798">TonB box</keyword>
<keyword evidence="7" id="KW-0406">Ion transport</keyword>
<feature type="signal peptide" evidence="13">
    <location>
        <begin position="1"/>
        <end position="22"/>
    </location>
</feature>
<dbReference type="Pfam" id="PF07715">
    <property type="entry name" value="Plug"/>
    <property type="match status" value="1"/>
</dbReference>
<keyword evidence="4" id="KW-0410">Iron transport</keyword>
<evidence type="ECO:0000256" key="4">
    <source>
        <dbReference type="ARBA" id="ARBA00022496"/>
    </source>
</evidence>
<dbReference type="Gene3D" id="2.40.170.20">
    <property type="entry name" value="TonB-dependent receptor, beta-barrel domain"/>
    <property type="match status" value="1"/>
</dbReference>
<dbReference type="SUPFAM" id="SSF56935">
    <property type="entry name" value="Porins"/>
    <property type="match status" value="1"/>
</dbReference>
<dbReference type="OrthoDB" id="7051185at2"/>
<evidence type="ECO:0000256" key="13">
    <source>
        <dbReference type="SAM" id="SignalP"/>
    </source>
</evidence>
<feature type="chain" id="PRO_5009209516" description="TonB-dependent receptor" evidence="13">
    <location>
        <begin position="23"/>
        <end position="737"/>
    </location>
</feature>
<dbReference type="InterPro" id="IPR039426">
    <property type="entry name" value="TonB-dep_rcpt-like"/>
</dbReference>
<keyword evidence="10 11" id="KW-0998">Cell outer membrane</keyword>
<dbReference type="EMBL" id="MDHN01000032">
    <property type="protein sequence ID" value="OFC69990.1"/>
    <property type="molecule type" value="Genomic_DNA"/>
</dbReference>
<dbReference type="AlphaFoldDB" id="A0A1E7Z8Y8"/>
<dbReference type="PROSITE" id="PS52016">
    <property type="entry name" value="TONB_DEPENDENT_REC_3"/>
    <property type="match status" value="1"/>
</dbReference>
<keyword evidence="3 11" id="KW-1134">Transmembrane beta strand</keyword>
<evidence type="ECO:0000259" key="15">
    <source>
        <dbReference type="Pfam" id="PF07715"/>
    </source>
</evidence>
<reference evidence="16 17" key="1">
    <citation type="submission" date="2016-08" db="EMBL/GenBank/DDBJ databases">
        <authorList>
            <person name="Seilhamer J.J."/>
        </authorList>
    </citation>
    <scope>NUCLEOTIDE SEQUENCE [LARGE SCALE GENOMIC DNA]</scope>
    <source>
        <strain evidence="16 17">KCTC 42603</strain>
    </source>
</reference>